<protein>
    <submittedName>
        <fullName evidence="3">Possible regulatory protein BirS</fullName>
    </submittedName>
</protein>
<sequence>MHLQIRNAAVTQSLIKPTACDGKRRGSSRERHIRPRIAATGRLRAEGFDVSGLETAIRNALERSDRSNAEIRARIYQSARQALENGLQKQQIEDPEVISVQRQRLEAVIRAIEMEERAALKERAQTPVVSLGEVKARGDRVERAPEAPAPAAPRSEPAPKPEGSPPAQADGGLGALRPERDGPPAAFRAAADEGRIETVRKPAPSAPEVGVAGQRPRKRRRSRFFSYAMIVATLAAAAGVAVWWVQTNDLLRPPTDTGVANPPATVNAEDFDGAAGLQTLGAQEGFSGDWIEVFAPGETAAVTPGPRASAEPFDGDAGERLRLISAAAAKEGDVAIEIPTDVLAQLSGKSSTLALTVQAGPGKATDFSVECDFSTLGDCGRHRFTVHDERVDMLLKVNFERGSVPSSPGKLVINSDLSGGGNSLDLFAIRVQPGG</sequence>
<reference evidence="3" key="1">
    <citation type="submission" date="2000-06" db="EMBL/GenBank/DDBJ databases">
        <title>birS, a novel regulatory locus involved in the Sinorhizobium meliloti response to biotin.</title>
        <authorList>
            <person name="Streit W.R."/>
        </authorList>
    </citation>
    <scope>NUCLEOTIDE SEQUENCE</scope>
    <source>
        <strain evidence="3">1021</strain>
    </source>
</reference>
<dbReference type="EMBL" id="AF274306">
    <property type="protein sequence ID" value="AAK69393.1"/>
    <property type="molecule type" value="Genomic_DNA"/>
</dbReference>
<feature type="compositionally biased region" description="Basic and acidic residues" evidence="1">
    <location>
        <begin position="190"/>
        <end position="200"/>
    </location>
</feature>
<keyword evidence="2" id="KW-0812">Transmembrane</keyword>
<evidence type="ECO:0000256" key="1">
    <source>
        <dbReference type="SAM" id="MobiDB-lite"/>
    </source>
</evidence>
<feature type="compositionally biased region" description="Basic and acidic residues" evidence="1">
    <location>
        <begin position="134"/>
        <end position="145"/>
    </location>
</feature>
<accession>Q93QD9</accession>
<organism evidence="3">
    <name type="scientific">Rhizobium meliloti</name>
    <name type="common">Ensifer meliloti</name>
    <name type="synonym">Sinorhizobium meliloti</name>
    <dbReference type="NCBI Taxonomy" id="382"/>
    <lineage>
        <taxon>Bacteria</taxon>
        <taxon>Pseudomonadati</taxon>
        <taxon>Pseudomonadota</taxon>
        <taxon>Alphaproteobacteria</taxon>
        <taxon>Hyphomicrobiales</taxon>
        <taxon>Rhizobiaceae</taxon>
        <taxon>Sinorhizobium/Ensifer group</taxon>
        <taxon>Sinorhizobium</taxon>
    </lineage>
</organism>
<evidence type="ECO:0000256" key="2">
    <source>
        <dbReference type="SAM" id="Phobius"/>
    </source>
</evidence>
<feature type="transmembrane region" description="Helical" evidence="2">
    <location>
        <begin position="224"/>
        <end position="245"/>
    </location>
</feature>
<dbReference type="AlphaFoldDB" id="Q93QD9"/>
<feature type="region of interest" description="Disordered" evidence="1">
    <location>
        <begin position="134"/>
        <end position="217"/>
    </location>
</feature>
<keyword evidence="2" id="KW-1133">Transmembrane helix</keyword>
<name>Q93QD9_RHIML</name>
<gene>
    <name evidence="3" type="primary">birS</name>
</gene>
<proteinExistence type="predicted"/>
<feature type="compositionally biased region" description="Pro residues" evidence="1">
    <location>
        <begin position="147"/>
        <end position="164"/>
    </location>
</feature>
<keyword evidence="2" id="KW-0472">Membrane</keyword>
<evidence type="ECO:0000313" key="3">
    <source>
        <dbReference type="EMBL" id="AAK69393.1"/>
    </source>
</evidence>